<sequence>MCPQRDRAAGEPGWEMERWRRRVGRRRGGGGGEVKHSPETAARQGLLVLCAWATAGRGCSSPARPQGGSSVQRSSITRTHPPRTSGGSQSCATQGSQGCRHISDKTTGLDRSRGSGSSASSKTSSYTSGMQGTYLKDGGND</sequence>
<feature type="region of interest" description="Disordered" evidence="1">
    <location>
        <begin position="58"/>
        <end position="141"/>
    </location>
</feature>
<reference evidence="2" key="1">
    <citation type="submission" date="2020-03" db="EMBL/GenBank/DDBJ databases">
        <authorList>
            <person name="Weist P."/>
        </authorList>
    </citation>
    <scope>NUCLEOTIDE SEQUENCE</scope>
</reference>
<evidence type="ECO:0000256" key="1">
    <source>
        <dbReference type="SAM" id="MobiDB-lite"/>
    </source>
</evidence>
<dbReference type="Proteomes" id="UP001153269">
    <property type="component" value="Unassembled WGS sequence"/>
</dbReference>
<feature type="compositionally biased region" description="Polar residues" evidence="1">
    <location>
        <begin position="85"/>
        <end position="97"/>
    </location>
</feature>
<accession>A0A9N7Y424</accession>
<dbReference type="EMBL" id="CADEAL010000268">
    <property type="protein sequence ID" value="CAB1417510.1"/>
    <property type="molecule type" value="Genomic_DNA"/>
</dbReference>
<feature type="region of interest" description="Disordered" evidence="1">
    <location>
        <begin position="1"/>
        <end position="40"/>
    </location>
</feature>
<comment type="caution">
    <text evidence="2">The sequence shown here is derived from an EMBL/GenBank/DDBJ whole genome shotgun (WGS) entry which is preliminary data.</text>
</comment>
<feature type="compositionally biased region" description="Basic and acidic residues" evidence="1">
    <location>
        <begin position="101"/>
        <end position="113"/>
    </location>
</feature>
<feature type="compositionally biased region" description="Basic residues" evidence="1">
    <location>
        <begin position="19"/>
        <end position="28"/>
    </location>
</feature>
<feature type="compositionally biased region" description="Low complexity" evidence="1">
    <location>
        <begin position="114"/>
        <end position="129"/>
    </location>
</feature>
<dbReference type="AlphaFoldDB" id="A0A9N7Y424"/>
<organism evidence="2 3">
    <name type="scientific">Pleuronectes platessa</name>
    <name type="common">European plaice</name>
    <dbReference type="NCBI Taxonomy" id="8262"/>
    <lineage>
        <taxon>Eukaryota</taxon>
        <taxon>Metazoa</taxon>
        <taxon>Chordata</taxon>
        <taxon>Craniata</taxon>
        <taxon>Vertebrata</taxon>
        <taxon>Euteleostomi</taxon>
        <taxon>Actinopterygii</taxon>
        <taxon>Neopterygii</taxon>
        <taxon>Teleostei</taxon>
        <taxon>Neoteleostei</taxon>
        <taxon>Acanthomorphata</taxon>
        <taxon>Carangaria</taxon>
        <taxon>Pleuronectiformes</taxon>
        <taxon>Pleuronectoidei</taxon>
        <taxon>Pleuronectidae</taxon>
        <taxon>Pleuronectes</taxon>
    </lineage>
</organism>
<gene>
    <name evidence="2" type="ORF">PLEPLA_LOCUS5315</name>
</gene>
<evidence type="ECO:0000313" key="2">
    <source>
        <dbReference type="EMBL" id="CAB1417510.1"/>
    </source>
</evidence>
<evidence type="ECO:0000313" key="3">
    <source>
        <dbReference type="Proteomes" id="UP001153269"/>
    </source>
</evidence>
<proteinExistence type="predicted"/>
<protein>
    <submittedName>
        <fullName evidence="2">Uncharacterized protein</fullName>
    </submittedName>
</protein>
<keyword evidence="3" id="KW-1185">Reference proteome</keyword>
<name>A0A9N7Y424_PLEPL</name>
<feature type="compositionally biased region" description="Polar residues" evidence="1">
    <location>
        <begin position="67"/>
        <end position="78"/>
    </location>
</feature>